<evidence type="ECO:0000313" key="2">
    <source>
        <dbReference type="WBParaSite" id="nRc.2.0.1.t42853-RA"/>
    </source>
</evidence>
<evidence type="ECO:0000313" key="1">
    <source>
        <dbReference type="Proteomes" id="UP000887565"/>
    </source>
</evidence>
<accession>A0A915KWK6</accession>
<keyword evidence="1" id="KW-1185">Reference proteome</keyword>
<proteinExistence type="predicted"/>
<protein>
    <submittedName>
        <fullName evidence="2">Uncharacterized protein</fullName>
    </submittedName>
</protein>
<dbReference type="WBParaSite" id="nRc.2.0.1.t42853-RA">
    <property type="protein sequence ID" value="nRc.2.0.1.t42853-RA"/>
    <property type="gene ID" value="nRc.2.0.1.g42853"/>
</dbReference>
<reference evidence="2" key="1">
    <citation type="submission" date="2022-11" db="UniProtKB">
        <authorList>
            <consortium name="WormBaseParasite"/>
        </authorList>
    </citation>
    <scope>IDENTIFICATION</scope>
</reference>
<dbReference type="Proteomes" id="UP000887565">
    <property type="component" value="Unplaced"/>
</dbReference>
<sequence>MEVEFYMLKLWAYFLHESRILHVEASGIPLYHPHALPNSDHITLSTILSPPPASPGTLYEFGSLAISSTPLYRPTQLRAQTLMDGDHASPAGIFSFQILVLTDTDRLNDDHNLHLGMDYQRLSEQYGRVRQA</sequence>
<dbReference type="AlphaFoldDB" id="A0A915KWK6"/>
<name>A0A915KWK6_ROMCU</name>
<organism evidence="1 2">
    <name type="scientific">Romanomermis culicivorax</name>
    <name type="common">Nematode worm</name>
    <dbReference type="NCBI Taxonomy" id="13658"/>
    <lineage>
        <taxon>Eukaryota</taxon>
        <taxon>Metazoa</taxon>
        <taxon>Ecdysozoa</taxon>
        <taxon>Nematoda</taxon>
        <taxon>Enoplea</taxon>
        <taxon>Dorylaimia</taxon>
        <taxon>Mermithida</taxon>
        <taxon>Mermithoidea</taxon>
        <taxon>Mermithidae</taxon>
        <taxon>Romanomermis</taxon>
    </lineage>
</organism>